<evidence type="ECO:0008006" key="2">
    <source>
        <dbReference type="Google" id="ProtNLM"/>
    </source>
</evidence>
<reference evidence="1" key="2">
    <citation type="journal article" date="2024" name="Plant">
        <title>Genomic evolution and insights into agronomic trait innovations of Sesamum species.</title>
        <authorList>
            <person name="Miao H."/>
            <person name="Wang L."/>
            <person name="Qu L."/>
            <person name="Liu H."/>
            <person name="Sun Y."/>
            <person name="Le M."/>
            <person name="Wang Q."/>
            <person name="Wei S."/>
            <person name="Zheng Y."/>
            <person name="Lin W."/>
            <person name="Duan Y."/>
            <person name="Cao H."/>
            <person name="Xiong S."/>
            <person name="Wang X."/>
            <person name="Wei L."/>
            <person name="Li C."/>
            <person name="Ma Q."/>
            <person name="Ju M."/>
            <person name="Zhao R."/>
            <person name="Li G."/>
            <person name="Mu C."/>
            <person name="Tian Q."/>
            <person name="Mei H."/>
            <person name="Zhang T."/>
            <person name="Gao T."/>
            <person name="Zhang H."/>
        </authorList>
    </citation>
    <scope>NUCLEOTIDE SEQUENCE</scope>
    <source>
        <strain evidence="1">G02</strain>
    </source>
</reference>
<evidence type="ECO:0000313" key="1">
    <source>
        <dbReference type="EMBL" id="KAL0374066.1"/>
    </source>
</evidence>
<accession>A0AAW2R317</accession>
<sequence>MIESEHFLLKFFHVLERDKVLERCPWTYDKQVLVWAPVEASDDPALMDLNWCEFHIHIHGLPLDRLDLCQQNLKHWNRQFFRGDKDKIKLLEGRLHPDRNEEEEWVVFEEGIRQCIAFHFRGVYASSCPSSDDIAFGMDCICGMVDASMTEDLMQPYTAEEVSKALPYSSPQFPRESFSSLLKLAEHGGRLQGMSICRAAPPISHLLFAYDTLIFCRATPECTRIVLDVLEVYRKASGQEINFSKSSMAFSRNTSEELCTSIVVELTIRRENKMELYLGLPSTVSRSKKALFSTIRDNIWKWILWWKAKLLSQASRDVLIKAIPTYAMCCF</sequence>
<dbReference type="EMBL" id="JACGWJ010000014">
    <property type="protein sequence ID" value="KAL0374066.1"/>
    <property type="molecule type" value="Genomic_DNA"/>
</dbReference>
<comment type="caution">
    <text evidence="1">The sequence shown here is derived from an EMBL/GenBank/DDBJ whole genome shotgun (WGS) entry which is preliminary data.</text>
</comment>
<organism evidence="1">
    <name type="scientific">Sesamum radiatum</name>
    <name type="common">Black benniseed</name>
    <dbReference type="NCBI Taxonomy" id="300843"/>
    <lineage>
        <taxon>Eukaryota</taxon>
        <taxon>Viridiplantae</taxon>
        <taxon>Streptophyta</taxon>
        <taxon>Embryophyta</taxon>
        <taxon>Tracheophyta</taxon>
        <taxon>Spermatophyta</taxon>
        <taxon>Magnoliopsida</taxon>
        <taxon>eudicotyledons</taxon>
        <taxon>Gunneridae</taxon>
        <taxon>Pentapetalae</taxon>
        <taxon>asterids</taxon>
        <taxon>lamiids</taxon>
        <taxon>Lamiales</taxon>
        <taxon>Pedaliaceae</taxon>
        <taxon>Sesamum</taxon>
    </lineage>
</organism>
<dbReference type="PANTHER" id="PTHR33116:SF86">
    <property type="entry name" value="REVERSE TRANSCRIPTASE DOMAIN-CONTAINING PROTEIN"/>
    <property type="match status" value="1"/>
</dbReference>
<protein>
    <recommendedName>
        <fullName evidence="2">Reverse transcriptase domain-containing protein</fullName>
    </recommendedName>
</protein>
<dbReference type="AlphaFoldDB" id="A0AAW2R317"/>
<name>A0AAW2R317_SESRA</name>
<dbReference type="PANTHER" id="PTHR33116">
    <property type="entry name" value="REVERSE TRANSCRIPTASE ZINC-BINDING DOMAIN-CONTAINING PROTEIN-RELATED-RELATED"/>
    <property type="match status" value="1"/>
</dbReference>
<proteinExistence type="predicted"/>
<reference evidence="1" key="1">
    <citation type="submission" date="2020-06" db="EMBL/GenBank/DDBJ databases">
        <authorList>
            <person name="Li T."/>
            <person name="Hu X."/>
            <person name="Zhang T."/>
            <person name="Song X."/>
            <person name="Zhang H."/>
            <person name="Dai N."/>
            <person name="Sheng W."/>
            <person name="Hou X."/>
            <person name="Wei L."/>
        </authorList>
    </citation>
    <scope>NUCLEOTIDE SEQUENCE</scope>
    <source>
        <strain evidence="1">G02</strain>
        <tissue evidence="1">Leaf</tissue>
    </source>
</reference>
<gene>
    <name evidence="1" type="ORF">Sradi_3322300</name>
</gene>